<dbReference type="EMBL" id="AP014612">
    <property type="protein sequence ID" value="BAQ24468.1"/>
    <property type="molecule type" value="Genomic_DNA"/>
</dbReference>
<proteinExistence type="predicted"/>
<feature type="domain" description="DUF4440" evidence="1">
    <location>
        <begin position="7"/>
        <end position="112"/>
    </location>
</feature>
<keyword evidence="3" id="KW-1185">Reference proteome</keyword>
<evidence type="ECO:0000313" key="3">
    <source>
        <dbReference type="Proteomes" id="UP000217758"/>
    </source>
</evidence>
<dbReference type="Proteomes" id="UP000217758">
    <property type="component" value="Chromosome"/>
</dbReference>
<evidence type="ECO:0000313" key="2">
    <source>
        <dbReference type="EMBL" id="BAQ24468.1"/>
    </source>
</evidence>
<dbReference type="Gene3D" id="3.10.450.50">
    <property type="match status" value="1"/>
</dbReference>
<dbReference type="Pfam" id="PF14534">
    <property type="entry name" value="DUF4440"/>
    <property type="match status" value="1"/>
</dbReference>
<dbReference type="InterPro" id="IPR032710">
    <property type="entry name" value="NTF2-like_dom_sf"/>
</dbReference>
<accession>A0A1L7LK24</accession>
<sequence length="122" mass="14340">MTDTENIIALQAEIWDNILARNTKRLREIYPQDHLFRHVDGYYQILDEYLSTLASGTFRYYTYEPVKETVTFVDDSHAILHSRAKSDARIYGMHKVWRIDFKLGFKKVGGRWVPANEDEVGL</sequence>
<dbReference type="AlphaFoldDB" id="A0A1L7LK24"/>
<protein>
    <recommendedName>
        <fullName evidence="1">DUF4440 domain-containing protein</fullName>
    </recommendedName>
</protein>
<dbReference type="InterPro" id="IPR027843">
    <property type="entry name" value="DUF4440"/>
</dbReference>
<evidence type="ECO:0000259" key="1">
    <source>
        <dbReference type="Pfam" id="PF14534"/>
    </source>
</evidence>
<reference evidence="2 3" key="1">
    <citation type="journal article" date="2016" name="Microbiol. Immunol.">
        <title>Complete genome sequence of Streptococcus troglodytae TKU31 isolated from the oral cavity of a chimpanzee (Pan troglodytes).</title>
        <authorList>
            <person name="Okamoto M."/>
            <person name="Naito M."/>
            <person name="Miyanohara M."/>
            <person name="Imai S."/>
            <person name="Nomura Y."/>
            <person name="Saito W."/>
            <person name="Momoi Y."/>
            <person name="Takada K."/>
            <person name="Miyabe-Nishiwaki T."/>
            <person name="Tomonaga M."/>
            <person name="Hanada N."/>
        </authorList>
    </citation>
    <scope>NUCLEOTIDE SEQUENCE [LARGE SCALE GENOMIC DNA]</scope>
    <source>
        <strain evidence="3">TKU 31</strain>
    </source>
</reference>
<gene>
    <name evidence="2" type="ORF">SRT_12070</name>
</gene>
<dbReference type="KEGG" id="strg:SRT_12070"/>
<dbReference type="SUPFAM" id="SSF54427">
    <property type="entry name" value="NTF2-like"/>
    <property type="match status" value="1"/>
</dbReference>
<name>A0A1L7LK24_9STRE</name>
<organism evidence="2 3">
    <name type="scientific">Streptococcus troglodytae</name>
    <dbReference type="NCBI Taxonomy" id="1111760"/>
    <lineage>
        <taxon>Bacteria</taxon>
        <taxon>Bacillati</taxon>
        <taxon>Bacillota</taxon>
        <taxon>Bacilli</taxon>
        <taxon>Lactobacillales</taxon>
        <taxon>Streptococcaceae</taxon>
        <taxon>Streptococcus</taxon>
    </lineage>
</organism>